<keyword evidence="2" id="KW-1185">Reference proteome</keyword>
<evidence type="ECO:0000313" key="2">
    <source>
        <dbReference type="Proteomes" id="UP000269945"/>
    </source>
</evidence>
<gene>
    <name evidence="1" type="ORF">BN2614_LOCUS1</name>
</gene>
<dbReference type="EMBL" id="CYRY02004614">
    <property type="protein sequence ID" value="VCW69113.1"/>
    <property type="molecule type" value="Genomic_DNA"/>
</dbReference>
<dbReference type="Proteomes" id="UP000269945">
    <property type="component" value="Unassembled WGS sequence"/>
</dbReference>
<organism evidence="1 2">
    <name type="scientific">Gulo gulo</name>
    <name type="common">Wolverine</name>
    <name type="synonym">Gluton</name>
    <dbReference type="NCBI Taxonomy" id="48420"/>
    <lineage>
        <taxon>Eukaryota</taxon>
        <taxon>Metazoa</taxon>
        <taxon>Chordata</taxon>
        <taxon>Craniata</taxon>
        <taxon>Vertebrata</taxon>
        <taxon>Euteleostomi</taxon>
        <taxon>Mammalia</taxon>
        <taxon>Eutheria</taxon>
        <taxon>Laurasiatheria</taxon>
        <taxon>Carnivora</taxon>
        <taxon>Caniformia</taxon>
        <taxon>Musteloidea</taxon>
        <taxon>Mustelidae</taxon>
        <taxon>Guloninae</taxon>
        <taxon>Gulo</taxon>
    </lineage>
</organism>
<sequence length="24" mass="2862">MFRHKVVYRGIHNTFDSSTILALR</sequence>
<name>A0A9X9LIL0_GULGU</name>
<protein>
    <submittedName>
        <fullName evidence="1">Uncharacterized protein</fullName>
    </submittedName>
</protein>
<proteinExistence type="predicted"/>
<comment type="caution">
    <text evidence="1">The sequence shown here is derived from an EMBL/GenBank/DDBJ whole genome shotgun (WGS) entry which is preliminary data.</text>
</comment>
<evidence type="ECO:0000313" key="1">
    <source>
        <dbReference type="EMBL" id="VCW69113.1"/>
    </source>
</evidence>
<dbReference type="AlphaFoldDB" id="A0A9X9LIL0"/>
<reference evidence="1 2" key="1">
    <citation type="submission" date="2018-10" db="EMBL/GenBank/DDBJ databases">
        <authorList>
            <person name="Ekblom R."/>
            <person name="Jareborg N."/>
        </authorList>
    </citation>
    <scope>NUCLEOTIDE SEQUENCE [LARGE SCALE GENOMIC DNA]</scope>
    <source>
        <tissue evidence="1">Muscle</tissue>
    </source>
</reference>
<accession>A0A9X9LIL0</accession>